<dbReference type="Proteomes" id="UP000294621">
    <property type="component" value="Unassembled WGS sequence"/>
</dbReference>
<sequence length="67" mass="7564">MNNSMVFSEADQEVVLLEQQAQEIIDDILSDTASGEAEARRQLEFHVLNNAGNPRRALLMHLLSVER</sequence>
<evidence type="ECO:0000313" key="1">
    <source>
        <dbReference type="EMBL" id="TDL41142.1"/>
    </source>
</evidence>
<protein>
    <submittedName>
        <fullName evidence="1">Uncharacterized protein</fullName>
    </submittedName>
</protein>
<name>A0A4R5YD20_9MICC</name>
<dbReference type="OrthoDB" id="4965923at2"/>
<gene>
    <name evidence="1" type="ORF">E2R57_00185</name>
</gene>
<dbReference type="AlphaFoldDB" id="A0A4R5YD20"/>
<dbReference type="EMBL" id="SMZQ01000001">
    <property type="protein sequence ID" value="TDL41142.1"/>
    <property type="molecule type" value="Genomic_DNA"/>
</dbReference>
<comment type="caution">
    <text evidence="1">The sequence shown here is derived from an EMBL/GenBank/DDBJ whole genome shotgun (WGS) entry which is preliminary data.</text>
</comment>
<accession>A0A4R5YD20</accession>
<reference evidence="1 2" key="1">
    <citation type="submission" date="2019-03" db="EMBL/GenBank/DDBJ databases">
        <title>Genome Sequencing and Assembly of Various Microbes Isolated from Partially Reclaimed Soil and Acid Mine Drainage (AMD) Site.</title>
        <authorList>
            <person name="Steinbock B."/>
            <person name="Bechtold R."/>
            <person name="Sevigny J.L."/>
            <person name="Thomas D."/>
            <person name="Cuthill L.R."/>
            <person name="Aveiro Johannsen E.J."/>
            <person name="Thomas K."/>
            <person name="Ghosh A."/>
        </authorList>
    </citation>
    <scope>NUCLEOTIDE SEQUENCE [LARGE SCALE GENOMIC DNA]</scope>
    <source>
        <strain evidence="1 2">S-A1</strain>
    </source>
</reference>
<organism evidence="1 2">
    <name type="scientific">Arthrobacter nitrophenolicus</name>
    <dbReference type="NCBI Taxonomy" id="683150"/>
    <lineage>
        <taxon>Bacteria</taxon>
        <taxon>Bacillati</taxon>
        <taxon>Actinomycetota</taxon>
        <taxon>Actinomycetes</taxon>
        <taxon>Micrococcales</taxon>
        <taxon>Micrococcaceae</taxon>
        <taxon>Arthrobacter</taxon>
    </lineage>
</organism>
<dbReference type="RefSeq" id="WP_133345482.1">
    <property type="nucleotide sequence ID" value="NZ_SMZQ01000001.1"/>
</dbReference>
<evidence type="ECO:0000313" key="2">
    <source>
        <dbReference type="Proteomes" id="UP000294621"/>
    </source>
</evidence>
<proteinExistence type="predicted"/>